<feature type="compositionally biased region" description="Low complexity" evidence="1">
    <location>
        <begin position="110"/>
        <end position="125"/>
    </location>
</feature>
<keyword evidence="3" id="KW-1185">Reference proteome</keyword>
<organism evidence="2 3">
    <name type="scientific">Aureobasidium namibiae CBS 147.97</name>
    <dbReference type="NCBI Taxonomy" id="1043004"/>
    <lineage>
        <taxon>Eukaryota</taxon>
        <taxon>Fungi</taxon>
        <taxon>Dikarya</taxon>
        <taxon>Ascomycota</taxon>
        <taxon>Pezizomycotina</taxon>
        <taxon>Dothideomycetes</taxon>
        <taxon>Dothideomycetidae</taxon>
        <taxon>Dothideales</taxon>
        <taxon>Saccotheciaceae</taxon>
        <taxon>Aureobasidium</taxon>
    </lineage>
</organism>
<accession>A0A074WZB0</accession>
<dbReference type="HOGENOM" id="CLU_668996_0_0_1"/>
<reference evidence="2 3" key="1">
    <citation type="journal article" date="2014" name="BMC Genomics">
        <title>Genome sequencing of four Aureobasidium pullulans varieties: biotechnological potential, stress tolerance, and description of new species.</title>
        <authorList>
            <person name="Gostin Ar C."/>
            <person name="Ohm R.A."/>
            <person name="Kogej T."/>
            <person name="Sonjak S."/>
            <person name="Turk M."/>
            <person name="Zajc J."/>
            <person name="Zalar P."/>
            <person name="Grube M."/>
            <person name="Sun H."/>
            <person name="Han J."/>
            <person name="Sharma A."/>
            <person name="Chiniquy J."/>
            <person name="Ngan C.Y."/>
            <person name="Lipzen A."/>
            <person name="Barry K."/>
            <person name="Grigoriev I.V."/>
            <person name="Gunde-Cimerman N."/>
        </authorList>
    </citation>
    <scope>NUCLEOTIDE SEQUENCE [LARGE SCALE GENOMIC DNA]</scope>
    <source>
        <strain evidence="2 3">CBS 147.97</strain>
    </source>
</reference>
<dbReference type="EMBL" id="KL584706">
    <property type="protein sequence ID" value="KEQ75097.1"/>
    <property type="molecule type" value="Genomic_DNA"/>
</dbReference>
<feature type="region of interest" description="Disordered" evidence="1">
    <location>
        <begin position="193"/>
        <end position="220"/>
    </location>
</feature>
<dbReference type="GeneID" id="25413380"/>
<dbReference type="Proteomes" id="UP000027730">
    <property type="component" value="Unassembled WGS sequence"/>
</dbReference>
<gene>
    <name evidence="2" type="ORF">M436DRAFT_62505</name>
</gene>
<feature type="compositionally biased region" description="Polar residues" evidence="1">
    <location>
        <begin position="210"/>
        <end position="220"/>
    </location>
</feature>
<name>A0A074WZB0_9PEZI</name>
<dbReference type="RefSeq" id="XP_013429191.1">
    <property type="nucleotide sequence ID" value="XM_013573737.1"/>
</dbReference>
<proteinExistence type="predicted"/>
<evidence type="ECO:0000313" key="2">
    <source>
        <dbReference type="EMBL" id="KEQ75097.1"/>
    </source>
</evidence>
<sequence length="392" mass="43923">MIYESHNQAVFGRRAVDRVRQVGDHLMSRPVHARDDMASSRMQPTTGASSVLHHQNGLPTRLAPTASLPSFKYLAEVADLQYMRAPSVGYDYVPVPLIGAESTLISPPESVISPTPTPSRSVSPIMAKTAPSASRAKKQSPSYRVEKTTKSPRRKNYSDTAKAQGIENNRRIEAAQRPYKDGVQVTAGHHSFPRFDHMYAPPGEAKRTKSATGSSDPNTRHNMAQTHLRAEKGSYRMVLQRLLVSSLHWRDAKLQTVVNAKSSGMVYEEKDLLRKCAQLSAICLILLQPLFDEEGMQELCNMLDLFEPEDVGPAEVVRDERDDDKTYELKCQAARIQVIDEAHLPLGLKHIKSRDELLDVVQQKVMPIANDFGRSVLQEMFFGEPREIRARL</sequence>
<dbReference type="OrthoDB" id="3887577at2759"/>
<dbReference type="AlphaFoldDB" id="A0A074WZB0"/>
<feature type="region of interest" description="Disordered" evidence="1">
    <location>
        <begin position="106"/>
        <end position="162"/>
    </location>
</feature>
<evidence type="ECO:0000256" key="1">
    <source>
        <dbReference type="SAM" id="MobiDB-lite"/>
    </source>
</evidence>
<evidence type="ECO:0000313" key="3">
    <source>
        <dbReference type="Proteomes" id="UP000027730"/>
    </source>
</evidence>
<protein>
    <submittedName>
        <fullName evidence="2">Uncharacterized protein</fullName>
    </submittedName>
</protein>